<keyword evidence="4 11" id="KW-0547">Nucleotide-binding</keyword>
<protein>
    <recommendedName>
        <fullName evidence="9 11">7-cyano-7-deazaguanine synthase</fullName>
        <ecNumber evidence="9 11">6.3.4.20</ecNumber>
    </recommendedName>
    <alternativeName>
        <fullName evidence="11">7-cyano-7-carbaguanine synthase</fullName>
    </alternativeName>
    <alternativeName>
        <fullName evidence="11">Archaeosine biosynthesis protein QueC</fullName>
    </alternativeName>
    <alternativeName>
        <fullName evidence="11">PreQ(0) synthase</fullName>
    </alternativeName>
</protein>
<keyword evidence="13" id="KW-1185">Reference proteome</keyword>
<organism evidence="12 13">
    <name type="scientific">Methanimicrococcus stummii</name>
    <dbReference type="NCBI Taxonomy" id="3028294"/>
    <lineage>
        <taxon>Archaea</taxon>
        <taxon>Methanobacteriati</taxon>
        <taxon>Methanobacteriota</taxon>
        <taxon>Stenosarchaea group</taxon>
        <taxon>Methanomicrobia</taxon>
        <taxon>Methanosarcinales</taxon>
        <taxon>Methanosarcinaceae</taxon>
        <taxon>Methanimicrococcus</taxon>
    </lineage>
</organism>
<dbReference type="GO" id="GO:0016879">
    <property type="term" value="F:ligase activity, forming carbon-nitrogen bonds"/>
    <property type="evidence" value="ECO:0007669"/>
    <property type="project" value="UniProtKB-UniRule"/>
</dbReference>
<accession>A0AA96ZX76</accession>
<dbReference type="CDD" id="cd01995">
    <property type="entry name" value="QueC-like"/>
    <property type="match status" value="1"/>
</dbReference>
<evidence type="ECO:0000256" key="6">
    <source>
        <dbReference type="ARBA" id="ARBA00022840"/>
    </source>
</evidence>
<evidence type="ECO:0000256" key="10">
    <source>
        <dbReference type="ARBA" id="ARBA00047890"/>
    </source>
</evidence>
<dbReference type="InterPro" id="IPR014729">
    <property type="entry name" value="Rossmann-like_a/b/a_fold"/>
</dbReference>
<feature type="binding site" evidence="11">
    <location>
        <position position="214"/>
    </location>
    <ligand>
        <name>Zn(2+)</name>
        <dbReference type="ChEBI" id="CHEBI:29105"/>
    </ligand>
</feature>
<dbReference type="EMBL" id="CP131062">
    <property type="protein sequence ID" value="WNY28639.1"/>
    <property type="molecule type" value="Genomic_DNA"/>
</dbReference>
<evidence type="ECO:0000313" key="12">
    <source>
        <dbReference type="EMBL" id="WNY28639.1"/>
    </source>
</evidence>
<keyword evidence="2 11" id="KW-0436">Ligase</keyword>
<dbReference type="PIRSF" id="PIRSF006293">
    <property type="entry name" value="ExsB"/>
    <property type="match status" value="1"/>
</dbReference>
<comment type="cofactor">
    <cofactor evidence="11">
        <name>Zn(2+)</name>
        <dbReference type="ChEBI" id="CHEBI:29105"/>
    </cofactor>
    <text evidence="11">Binds 1 zinc ion per subunit.</text>
</comment>
<proteinExistence type="inferred from homology"/>
<feature type="binding site" evidence="11">
    <location>
        <begin position="21"/>
        <end position="31"/>
    </location>
    <ligand>
        <name>ATP</name>
        <dbReference type="ChEBI" id="CHEBI:30616"/>
    </ligand>
</feature>
<dbReference type="InterPro" id="IPR018317">
    <property type="entry name" value="QueC"/>
</dbReference>
<evidence type="ECO:0000256" key="7">
    <source>
        <dbReference type="ARBA" id="ARBA00037768"/>
    </source>
</evidence>
<keyword evidence="5 11" id="KW-0862">Zinc</keyword>
<dbReference type="Gene3D" id="3.40.50.620">
    <property type="entry name" value="HUPs"/>
    <property type="match status" value="1"/>
</dbReference>
<dbReference type="PANTHER" id="PTHR42914">
    <property type="entry name" value="7-CYANO-7-DEAZAGUANINE SYNTHASE"/>
    <property type="match status" value="1"/>
</dbReference>
<dbReference type="Proteomes" id="UP001302662">
    <property type="component" value="Chromosome"/>
</dbReference>
<keyword evidence="3 11" id="KW-0479">Metal-binding</keyword>
<gene>
    <name evidence="11 12" type="primary">queC</name>
    <name evidence="12" type="ORF">MmiEs2_08390</name>
</gene>
<dbReference type="AlphaFoldDB" id="A0AA96ZX76"/>
<evidence type="ECO:0000256" key="11">
    <source>
        <dbReference type="HAMAP-Rule" id="MF_01633"/>
    </source>
</evidence>
<dbReference type="EC" id="6.3.4.20" evidence="9 11"/>
<evidence type="ECO:0000256" key="4">
    <source>
        <dbReference type="ARBA" id="ARBA00022741"/>
    </source>
</evidence>
<dbReference type="GeneID" id="85197301"/>
<dbReference type="PANTHER" id="PTHR42914:SF1">
    <property type="entry name" value="7-CYANO-7-DEAZAGUANINE SYNTHASE"/>
    <property type="match status" value="1"/>
</dbReference>
<dbReference type="HAMAP" id="MF_01633">
    <property type="entry name" value="QueC"/>
    <property type="match status" value="1"/>
</dbReference>
<comment type="function">
    <text evidence="7 11">Catalyzes the ATP-dependent conversion of 7-carboxy-7-deazaguanine (CDG) to 7-cyano-7-deazaguanine (preQ(0)).</text>
</comment>
<reference evidence="12 13" key="1">
    <citation type="submission" date="2023-07" db="EMBL/GenBank/DDBJ databases">
        <title>Closed genome sequence of Methanimicrococcus sp. Es2.</title>
        <authorList>
            <person name="Protasov E."/>
            <person name="Platt K."/>
            <person name="Reeh H."/>
            <person name="Poehlein A."/>
            <person name="Daniel R."/>
            <person name="Brune A."/>
        </authorList>
    </citation>
    <scope>NUCLEOTIDE SEQUENCE [LARGE SCALE GENOMIC DNA]</scope>
    <source>
        <strain evidence="12 13">Es2</strain>
    </source>
</reference>
<evidence type="ECO:0000256" key="3">
    <source>
        <dbReference type="ARBA" id="ARBA00022723"/>
    </source>
</evidence>
<dbReference type="GO" id="GO:0008270">
    <property type="term" value="F:zinc ion binding"/>
    <property type="evidence" value="ECO:0007669"/>
    <property type="project" value="UniProtKB-UniRule"/>
</dbReference>
<feature type="binding site" evidence="11">
    <location>
        <position position="217"/>
    </location>
    <ligand>
        <name>Zn(2+)</name>
        <dbReference type="ChEBI" id="CHEBI:29105"/>
    </ligand>
</feature>
<keyword evidence="6 11" id="KW-0067">ATP-binding</keyword>
<comment type="pathway">
    <text evidence="1 11">Purine metabolism; 7-cyano-7-deazaguanine biosynthesis.</text>
</comment>
<comment type="similarity">
    <text evidence="8 11">Belongs to the QueC family.</text>
</comment>
<dbReference type="SUPFAM" id="SSF52402">
    <property type="entry name" value="Adenine nucleotide alpha hydrolases-like"/>
    <property type="match status" value="1"/>
</dbReference>
<evidence type="ECO:0000256" key="8">
    <source>
        <dbReference type="ARBA" id="ARBA00037993"/>
    </source>
</evidence>
<comment type="catalytic activity">
    <reaction evidence="10 11">
        <text>7-carboxy-7-carbaguanine + NH4(+) + 2 ATP = 7-cyano-7-carbaguanine + 2 AMP + 2 diphosphate + 2 H(+)</text>
        <dbReference type="Rhea" id="RHEA:27982"/>
        <dbReference type="ChEBI" id="CHEBI:15378"/>
        <dbReference type="ChEBI" id="CHEBI:28938"/>
        <dbReference type="ChEBI" id="CHEBI:30616"/>
        <dbReference type="ChEBI" id="CHEBI:33019"/>
        <dbReference type="ChEBI" id="CHEBI:45075"/>
        <dbReference type="ChEBI" id="CHEBI:61036"/>
        <dbReference type="ChEBI" id="CHEBI:456215"/>
        <dbReference type="EC" id="6.3.4.20"/>
    </reaction>
</comment>
<evidence type="ECO:0000256" key="2">
    <source>
        <dbReference type="ARBA" id="ARBA00022598"/>
    </source>
</evidence>
<feature type="binding site" evidence="11">
    <location>
        <position position="211"/>
    </location>
    <ligand>
        <name>Zn(2+)</name>
        <dbReference type="ChEBI" id="CHEBI:29105"/>
    </ligand>
</feature>
<feature type="binding site" evidence="11">
    <location>
        <position position="202"/>
    </location>
    <ligand>
        <name>Zn(2+)</name>
        <dbReference type="ChEBI" id="CHEBI:29105"/>
    </ligand>
</feature>
<evidence type="ECO:0000313" key="13">
    <source>
        <dbReference type="Proteomes" id="UP001302662"/>
    </source>
</evidence>
<name>A0AA96ZX76_9EURY</name>
<evidence type="ECO:0000256" key="1">
    <source>
        <dbReference type="ARBA" id="ARBA00005061"/>
    </source>
</evidence>
<evidence type="ECO:0000256" key="5">
    <source>
        <dbReference type="ARBA" id="ARBA00022833"/>
    </source>
</evidence>
<dbReference type="Pfam" id="PF06508">
    <property type="entry name" value="QueC"/>
    <property type="match status" value="1"/>
</dbReference>
<sequence length="232" mass="26073">MTETKQMSEKNQEQDGAVIIFSGGQDSTTCLFWAEKIYGKKNIIPVSFFYGQKHEKELEAAEKIARENGFSHTNLSLDFLKSISACALTEDEIEIDKEIPEGEDYPNTFVPGRNLFFLSIAGVIARNNGFHNVVTGVSESDFSGYPDCREEFIRSAEKTISLAMDYEIKIHTPLMNKTKAETWKMAEDLGIFDLIEKETVTCYNGIVGRGCGECPACGLRQKGLEEYQRGKY</sequence>
<dbReference type="RefSeq" id="WP_316560177.1">
    <property type="nucleotide sequence ID" value="NZ_CP131062.1"/>
</dbReference>
<dbReference type="KEGG" id="mees:MmiEs2_08390"/>
<dbReference type="GO" id="GO:0005524">
    <property type="term" value="F:ATP binding"/>
    <property type="evidence" value="ECO:0007669"/>
    <property type="project" value="UniProtKB-UniRule"/>
</dbReference>
<evidence type="ECO:0000256" key="9">
    <source>
        <dbReference type="ARBA" id="ARBA00039149"/>
    </source>
</evidence>
<dbReference type="NCBIfam" id="TIGR00364">
    <property type="entry name" value="7-cyano-7-deazaguanine synthase QueC"/>
    <property type="match status" value="1"/>
</dbReference>